<dbReference type="EMBL" id="PHNJ01000001">
    <property type="protein sequence ID" value="TYL40672.1"/>
    <property type="molecule type" value="Genomic_DNA"/>
</dbReference>
<dbReference type="OrthoDB" id="205366at2157"/>
<keyword evidence="3" id="KW-1185">Reference proteome</keyword>
<accession>A0A8J8TUB6</accession>
<dbReference type="PROSITE" id="PS51257">
    <property type="entry name" value="PROKAR_LIPOPROTEIN"/>
    <property type="match status" value="1"/>
</dbReference>
<name>A0A8J8TUB6_9EURY</name>
<dbReference type="AlphaFoldDB" id="A0A8J8TUB6"/>
<organism evidence="2 3">
    <name type="scientific">Natronococcus pandeyae</name>
    <dbReference type="NCBI Taxonomy" id="2055836"/>
    <lineage>
        <taxon>Archaea</taxon>
        <taxon>Methanobacteriati</taxon>
        <taxon>Methanobacteriota</taxon>
        <taxon>Stenosarchaea group</taxon>
        <taxon>Halobacteria</taxon>
        <taxon>Halobacteriales</taxon>
        <taxon>Natrialbaceae</taxon>
        <taxon>Natronococcus</taxon>
    </lineage>
</organism>
<evidence type="ECO:0000313" key="3">
    <source>
        <dbReference type="Proteomes" id="UP000766904"/>
    </source>
</evidence>
<evidence type="ECO:0000256" key="1">
    <source>
        <dbReference type="SAM" id="MobiDB-lite"/>
    </source>
</evidence>
<dbReference type="RefSeq" id="WP_148856508.1">
    <property type="nucleotide sequence ID" value="NZ_PHNJ01000001.1"/>
</dbReference>
<protein>
    <submittedName>
        <fullName evidence="2">Uncharacterized protein</fullName>
    </submittedName>
</protein>
<sequence length="254" mass="27480">MRPSIASIAVVLLVVTAGCGGFVGDDGGTETDESADDELLPGLTESAVTDRHALLREHYTALEDEGYRIDWERTVSDASGTVLEFENGSTEVAADRTPARERFVREDENGSVEVERWSDGETTIVRQNQFGSVTYVPGSRVPVEPTPPIPLGEAYDAVDSVAVEDGADERYVLEGTAEELGSYESVSFTLVLAADGYLAAYALEGELAKDDDAPFAADRAFVEEEFALEPTESEPEEPNWLEDGLEEITEETDG</sequence>
<gene>
    <name evidence="2" type="ORF">CV102_03665</name>
</gene>
<feature type="region of interest" description="Disordered" evidence="1">
    <location>
        <begin position="227"/>
        <end position="254"/>
    </location>
</feature>
<comment type="caution">
    <text evidence="2">The sequence shown here is derived from an EMBL/GenBank/DDBJ whole genome shotgun (WGS) entry which is preliminary data.</text>
</comment>
<reference evidence="2" key="1">
    <citation type="submission" date="2017-11" db="EMBL/GenBank/DDBJ databases">
        <authorList>
            <person name="Kajale S.C."/>
            <person name="Sharma A."/>
        </authorList>
    </citation>
    <scope>NUCLEOTIDE SEQUENCE</scope>
    <source>
        <strain evidence="2">LS1_42</strain>
    </source>
</reference>
<dbReference type="Proteomes" id="UP000766904">
    <property type="component" value="Unassembled WGS sequence"/>
</dbReference>
<evidence type="ECO:0000313" key="2">
    <source>
        <dbReference type="EMBL" id="TYL40672.1"/>
    </source>
</evidence>
<proteinExistence type="predicted"/>